<comment type="caution">
    <text evidence="6">The sequence shown here is derived from an EMBL/GenBank/DDBJ whole genome shotgun (WGS) entry which is preliminary data.</text>
</comment>
<dbReference type="OrthoDB" id="986159at2759"/>
<keyword evidence="2 4" id="KW-0863">Zinc-finger</keyword>
<sequence length="112" mass="12239">MLVPLPGLGSFEACDRGGETLVADGSTCAICLEGLSNGTCVKTPCSHAFHGRCFARWVWRKKSCPTCRRAIPTHVWKARPAGYTFQEARLAGRAFPQNRPISLNNFKTGLNT</sequence>
<accession>A0A9D3ZWI0</accession>
<dbReference type="InterPro" id="IPR001841">
    <property type="entry name" value="Znf_RING"/>
</dbReference>
<dbReference type="PANTHER" id="PTHR45931:SF16">
    <property type="entry name" value="RING_U-BOX SUPERFAMILY PROTEIN"/>
    <property type="match status" value="1"/>
</dbReference>
<keyword evidence="1" id="KW-0479">Metal-binding</keyword>
<dbReference type="GO" id="GO:0061630">
    <property type="term" value="F:ubiquitin protein ligase activity"/>
    <property type="evidence" value="ECO:0007669"/>
    <property type="project" value="TreeGrafter"/>
</dbReference>
<evidence type="ECO:0000259" key="5">
    <source>
        <dbReference type="PROSITE" id="PS50089"/>
    </source>
</evidence>
<protein>
    <recommendedName>
        <fullName evidence="5">RING-type domain-containing protein</fullName>
    </recommendedName>
</protein>
<feature type="domain" description="RING-type" evidence="5">
    <location>
        <begin position="28"/>
        <end position="68"/>
    </location>
</feature>
<keyword evidence="7" id="KW-1185">Reference proteome</keyword>
<name>A0A9D3ZWI0_9ROSI</name>
<evidence type="ECO:0000256" key="3">
    <source>
        <dbReference type="ARBA" id="ARBA00022833"/>
    </source>
</evidence>
<dbReference type="PANTHER" id="PTHR45931">
    <property type="entry name" value="SI:CH211-59O9.10"/>
    <property type="match status" value="1"/>
</dbReference>
<evidence type="ECO:0000256" key="2">
    <source>
        <dbReference type="ARBA" id="ARBA00022771"/>
    </source>
</evidence>
<organism evidence="6 7">
    <name type="scientific">Gossypium stocksii</name>
    <dbReference type="NCBI Taxonomy" id="47602"/>
    <lineage>
        <taxon>Eukaryota</taxon>
        <taxon>Viridiplantae</taxon>
        <taxon>Streptophyta</taxon>
        <taxon>Embryophyta</taxon>
        <taxon>Tracheophyta</taxon>
        <taxon>Spermatophyta</taxon>
        <taxon>Magnoliopsida</taxon>
        <taxon>eudicotyledons</taxon>
        <taxon>Gunneridae</taxon>
        <taxon>Pentapetalae</taxon>
        <taxon>rosids</taxon>
        <taxon>malvids</taxon>
        <taxon>Malvales</taxon>
        <taxon>Malvaceae</taxon>
        <taxon>Malvoideae</taxon>
        <taxon>Gossypium</taxon>
    </lineage>
</organism>
<proteinExistence type="predicted"/>
<dbReference type="GO" id="GO:0006511">
    <property type="term" value="P:ubiquitin-dependent protein catabolic process"/>
    <property type="evidence" value="ECO:0007669"/>
    <property type="project" value="TreeGrafter"/>
</dbReference>
<dbReference type="EMBL" id="JAIQCV010000009">
    <property type="protein sequence ID" value="KAH1067837.1"/>
    <property type="molecule type" value="Genomic_DNA"/>
</dbReference>
<dbReference type="PROSITE" id="PS50089">
    <property type="entry name" value="ZF_RING_2"/>
    <property type="match status" value="1"/>
</dbReference>
<dbReference type="Gene3D" id="3.30.40.10">
    <property type="entry name" value="Zinc/RING finger domain, C3HC4 (zinc finger)"/>
    <property type="match status" value="1"/>
</dbReference>
<reference evidence="6 7" key="1">
    <citation type="journal article" date="2021" name="Plant Biotechnol. J.">
        <title>Multi-omics assisted identification of the key and species-specific regulatory components of drought-tolerant mechanisms in Gossypium stocksii.</title>
        <authorList>
            <person name="Yu D."/>
            <person name="Ke L."/>
            <person name="Zhang D."/>
            <person name="Wu Y."/>
            <person name="Sun Y."/>
            <person name="Mei J."/>
            <person name="Sun J."/>
            <person name="Sun Y."/>
        </authorList>
    </citation>
    <scope>NUCLEOTIDE SEQUENCE [LARGE SCALE GENOMIC DNA]</scope>
    <source>
        <strain evidence="7">cv. E1</strain>
        <tissue evidence="6">Leaf</tissue>
    </source>
</reference>
<keyword evidence="3" id="KW-0862">Zinc</keyword>
<evidence type="ECO:0000313" key="6">
    <source>
        <dbReference type="EMBL" id="KAH1067837.1"/>
    </source>
</evidence>
<evidence type="ECO:0000313" key="7">
    <source>
        <dbReference type="Proteomes" id="UP000828251"/>
    </source>
</evidence>
<dbReference type="GO" id="GO:0005634">
    <property type="term" value="C:nucleus"/>
    <property type="evidence" value="ECO:0007669"/>
    <property type="project" value="TreeGrafter"/>
</dbReference>
<evidence type="ECO:0000256" key="4">
    <source>
        <dbReference type="PROSITE-ProRule" id="PRU00175"/>
    </source>
</evidence>
<dbReference type="InterPro" id="IPR051834">
    <property type="entry name" value="RING_finger_E3_ligase"/>
</dbReference>
<dbReference type="SUPFAM" id="SSF57850">
    <property type="entry name" value="RING/U-box"/>
    <property type="match status" value="1"/>
</dbReference>
<dbReference type="GO" id="GO:0008270">
    <property type="term" value="F:zinc ion binding"/>
    <property type="evidence" value="ECO:0007669"/>
    <property type="project" value="UniProtKB-KW"/>
</dbReference>
<dbReference type="SMART" id="SM00184">
    <property type="entry name" value="RING"/>
    <property type="match status" value="1"/>
</dbReference>
<gene>
    <name evidence="6" type="ORF">J1N35_032824</name>
</gene>
<dbReference type="Proteomes" id="UP000828251">
    <property type="component" value="Unassembled WGS sequence"/>
</dbReference>
<dbReference type="Pfam" id="PF13639">
    <property type="entry name" value="zf-RING_2"/>
    <property type="match status" value="1"/>
</dbReference>
<evidence type="ECO:0000256" key="1">
    <source>
        <dbReference type="ARBA" id="ARBA00022723"/>
    </source>
</evidence>
<dbReference type="InterPro" id="IPR013083">
    <property type="entry name" value="Znf_RING/FYVE/PHD"/>
</dbReference>
<dbReference type="AlphaFoldDB" id="A0A9D3ZWI0"/>